<evidence type="ECO:0000259" key="1">
    <source>
        <dbReference type="Pfam" id="PF02441"/>
    </source>
</evidence>
<dbReference type="InterPro" id="IPR003382">
    <property type="entry name" value="Flavoprotein"/>
</dbReference>
<dbReference type="Gene3D" id="3.40.50.1950">
    <property type="entry name" value="Flavin prenyltransferase-like"/>
    <property type="match status" value="1"/>
</dbReference>
<dbReference type="GO" id="GO:0004633">
    <property type="term" value="F:phosphopantothenoylcysteine decarboxylase activity"/>
    <property type="evidence" value="ECO:0007669"/>
    <property type="project" value="TreeGrafter"/>
</dbReference>
<dbReference type="Pfam" id="PF02441">
    <property type="entry name" value="Flavoprotein"/>
    <property type="match status" value="1"/>
</dbReference>
<feature type="domain" description="Flavoprotein" evidence="1">
    <location>
        <begin position="14"/>
        <end position="162"/>
    </location>
</feature>
<reference evidence="2" key="1">
    <citation type="submission" date="2021-04" db="EMBL/GenBank/DDBJ databases">
        <title>Genomic sequence of Actinosynnema pretiosum subsp. pretiosum ATCC 31280 (C-14919).</title>
        <authorList>
            <person name="Bai L."/>
            <person name="Wang X."/>
            <person name="Xiao Y."/>
        </authorList>
    </citation>
    <scope>NUCLEOTIDE SEQUENCE</scope>
    <source>
        <strain evidence="2">ATCC 31280</strain>
    </source>
</reference>
<dbReference type="SUPFAM" id="SSF52507">
    <property type="entry name" value="Homo-oligomeric flavin-containing Cys decarboxylases, HFCD"/>
    <property type="match status" value="1"/>
</dbReference>
<organism evidence="2 3">
    <name type="scientific">Actinosynnema pretiosum subsp. pretiosum</name>
    <dbReference type="NCBI Taxonomy" id="103721"/>
    <lineage>
        <taxon>Bacteria</taxon>
        <taxon>Bacillati</taxon>
        <taxon>Actinomycetota</taxon>
        <taxon>Actinomycetes</taxon>
        <taxon>Pseudonocardiales</taxon>
        <taxon>Pseudonocardiaceae</taxon>
        <taxon>Actinosynnema</taxon>
    </lineage>
</organism>
<dbReference type="GO" id="GO:0015937">
    <property type="term" value="P:coenzyme A biosynthetic process"/>
    <property type="evidence" value="ECO:0007669"/>
    <property type="project" value="TreeGrafter"/>
</dbReference>
<name>A0AA45L5B9_9PSEU</name>
<sequence>MSARAEIPPFTPRRLLLVVTGAIQAAHAPYWVTWLRGAYPDLEVRSVLTRSALRFTTEQAMSALTGHEAHLDEWPAGAPPRALHVDLAEWADAIIVHPASAHYVARAALGLADTPSLLVLHASSAPIAIAPSLPPGLEDNPVYRANLDLLARRPNVVVSATRQARSATTGRSDARGAAPLTTAMRDVEELLRKLSEFSGKAAG</sequence>
<dbReference type="InterPro" id="IPR036551">
    <property type="entry name" value="Flavin_trans-like"/>
</dbReference>
<dbReference type="Proteomes" id="UP000677152">
    <property type="component" value="Chromosome"/>
</dbReference>
<evidence type="ECO:0000313" key="2">
    <source>
        <dbReference type="EMBL" id="QUF03779.1"/>
    </source>
</evidence>
<dbReference type="AlphaFoldDB" id="A0AA45L5B9"/>
<proteinExistence type="predicted"/>
<dbReference type="PANTHER" id="PTHR14359:SF6">
    <property type="entry name" value="PHOSPHOPANTOTHENOYLCYSTEINE DECARBOXYLASE"/>
    <property type="match status" value="1"/>
</dbReference>
<accession>A0AA45L5B9</accession>
<dbReference type="GO" id="GO:0071513">
    <property type="term" value="C:phosphopantothenoylcysteine decarboxylase complex"/>
    <property type="evidence" value="ECO:0007669"/>
    <property type="project" value="TreeGrafter"/>
</dbReference>
<dbReference type="EMBL" id="CP073249">
    <property type="protein sequence ID" value="QUF03779.1"/>
    <property type="molecule type" value="Genomic_DNA"/>
</dbReference>
<dbReference type="GO" id="GO:0010181">
    <property type="term" value="F:FMN binding"/>
    <property type="evidence" value="ECO:0007669"/>
    <property type="project" value="TreeGrafter"/>
</dbReference>
<dbReference type="PANTHER" id="PTHR14359">
    <property type="entry name" value="HOMO-OLIGOMERIC FLAVIN CONTAINING CYS DECARBOXYLASE FAMILY"/>
    <property type="match status" value="1"/>
</dbReference>
<gene>
    <name evidence="2" type="ORF">KCV87_31165</name>
</gene>
<evidence type="ECO:0000313" key="3">
    <source>
        <dbReference type="Proteomes" id="UP000677152"/>
    </source>
</evidence>
<protein>
    <submittedName>
        <fullName evidence="2">Flavoprotein</fullName>
    </submittedName>
</protein>